<dbReference type="NCBIfam" id="TIGR02098">
    <property type="entry name" value="MJ0042_CXXC"/>
    <property type="match status" value="1"/>
</dbReference>
<dbReference type="InterPro" id="IPR011723">
    <property type="entry name" value="Znf/thioredoxin_put"/>
</dbReference>
<dbReference type="EMBL" id="JACHFJ010000010">
    <property type="protein sequence ID" value="MBB5373850.1"/>
    <property type="molecule type" value="Genomic_DNA"/>
</dbReference>
<organism evidence="4 5">
    <name type="scientific">Acidocella aromatica</name>
    <dbReference type="NCBI Taxonomy" id="1303579"/>
    <lineage>
        <taxon>Bacteria</taxon>
        <taxon>Pseudomonadati</taxon>
        <taxon>Pseudomonadota</taxon>
        <taxon>Alphaproteobacteria</taxon>
        <taxon>Acetobacterales</taxon>
        <taxon>Acidocellaceae</taxon>
        <taxon>Acidocella</taxon>
    </lineage>
</organism>
<accession>A0A840VR48</accession>
<dbReference type="AlphaFoldDB" id="A0A840VR48"/>
<feature type="domain" description="Zinc finger/thioredoxin putative" evidence="3">
    <location>
        <begin position="1"/>
        <end position="36"/>
    </location>
</feature>
<sequence>MQIICPNCSTSYEVPDSVFGGRPRKLRCVQCGNQWRAGPSGEEESVVQAAPATPAPQSGGAVNQFLLSPEQRSHHAAEHHAPVAFEQPAYAEAEDAPPADTQFEGHVLGTDPGTTPDEHDGFYDLVIAARNKAIELEPEPPPPPKIRITSPVFLAILVLLFLFGLALLEHRAVVDLIPATAGLFALLGM</sequence>
<keyword evidence="2" id="KW-0812">Transmembrane</keyword>
<feature type="transmembrane region" description="Helical" evidence="2">
    <location>
        <begin position="148"/>
        <end position="168"/>
    </location>
</feature>
<dbReference type="Proteomes" id="UP000553706">
    <property type="component" value="Unassembled WGS sequence"/>
</dbReference>
<gene>
    <name evidence="4" type="ORF">HNP71_002117</name>
</gene>
<evidence type="ECO:0000256" key="1">
    <source>
        <dbReference type="SAM" id="MobiDB-lite"/>
    </source>
</evidence>
<dbReference type="RefSeq" id="WP_183266873.1">
    <property type="nucleotide sequence ID" value="NZ_JACHFJ010000010.1"/>
</dbReference>
<protein>
    <submittedName>
        <fullName evidence="4">Putative Zn finger-like uncharacterized protein</fullName>
    </submittedName>
</protein>
<proteinExistence type="predicted"/>
<keyword evidence="2" id="KW-1133">Transmembrane helix</keyword>
<reference evidence="4 5" key="1">
    <citation type="submission" date="2020-08" db="EMBL/GenBank/DDBJ databases">
        <title>Genomic Encyclopedia of Type Strains, Phase IV (KMG-IV): sequencing the most valuable type-strain genomes for metagenomic binning, comparative biology and taxonomic classification.</title>
        <authorList>
            <person name="Goeker M."/>
        </authorList>
    </citation>
    <scope>NUCLEOTIDE SEQUENCE [LARGE SCALE GENOMIC DNA]</scope>
    <source>
        <strain evidence="4 5">DSM 27026</strain>
    </source>
</reference>
<comment type="caution">
    <text evidence="4">The sequence shown here is derived from an EMBL/GenBank/DDBJ whole genome shotgun (WGS) entry which is preliminary data.</text>
</comment>
<evidence type="ECO:0000256" key="2">
    <source>
        <dbReference type="SAM" id="Phobius"/>
    </source>
</evidence>
<feature type="region of interest" description="Disordered" evidence="1">
    <location>
        <begin position="94"/>
        <end position="115"/>
    </location>
</feature>
<evidence type="ECO:0000259" key="3">
    <source>
        <dbReference type="Pfam" id="PF13717"/>
    </source>
</evidence>
<keyword evidence="5" id="KW-1185">Reference proteome</keyword>
<dbReference type="Pfam" id="PF13717">
    <property type="entry name" value="Zn_ribbon_4"/>
    <property type="match status" value="1"/>
</dbReference>
<name>A0A840VR48_9PROT</name>
<keyword evidence="2" id="KW-0472">Membrane</keyword>
<evidence type="ECO:0000313" key="4">
    <source>
        <dbReference type="EMBL" id="MBB5373850.1"/>
    </source>
</evidence>
<evidence type="ECO:0000313" key="5">
    <source>
        <dbReference type="Proteomes" id="UP000553706"/>
    </source>
</evidence>